<evidence type="ECO:0000313" key="3">
    <source>
        <dbReference type="WBParaSite" id="maker-unitig_21557-snap-gene-0.1-mRNA-1"/>
    </source>
</evidence>
<name>A0A1I8F5R9_9PLAT</name>
<proteinExistence type="predicted"/>
<organism evidence="2 3">
    <name type="scientific">Macrostomum lignano</name>
    <dbReference type="NCBI Taxonomy" id="282301"/>
    <lineage>
        <taxon>Eukaryota</taxon>
        <taxon>Metazoa</taxon>
        <taxon>Spiralia</taxon>
        <taxon>Lophotrochozoa</taxon>
        <taxon>Platyhelminthes</taxon>
        <taxon>Rhabditophora</taxon>
        <taxon>Macrostomorpha</taxon>
        <taxon>Macrostomida</taxon>
        <taxon>Macrostomidae</taxon>
        <taxon>Macrostomum</taxon>
    </lineage>
</organism>
<sequence length="242" mass="25754">LAHARSVYGPRPVPLPIDSKAYSLQIIDNPPLILSMAFSPLQSFAHPSSSLSENVGIGDRTLHCWRGDQRQRQREKASRQPESVLASTLHQPPQLPPPPPPRSVPGRQRPPLRQPLRPAAYAAAAQSRILSSLQGGSGGGGVGVGAAGKLSEAATMGRRGCHPGLRRAHGGRSRCQLHLGEAAVEDPWPPGYPGCYETAWHQPRPTPTPASSRAEDEDEEAEDGGSVGGRNDRYCGVADSLT</sequence>
<feature type="region of interest" description="Disordered" evidence="1">
    <location>
        <begin position="196"/>
        <end position="242"/>
    </location>
</feature>
<feature type="region of interest" description="Disordered" evidence="1">
    <location>
        <begin position="67"/>
        <end position="120"/>
    </location>
</feature>
<protein>
    <submittedName>
        <fullName evidence="3">Voltage-dependent T-type calcium channel subunit alpha-1G</fullName>
    </submittedName>
</protein>
<dbReference type="Proteomes" id="UP000095280">
    <property type="component" value="Unplaced"/>
</dbReference>
<keyword evidence="2" id="KW-1185">Reference proteome</keyword>
<dbReference type="WBParaSite" id="maker-unitig_21557-snap-gene-0.1-mRNA-1">
    <property type="protein sequence ID" value="maker-unitig_21557-snap-gene-0.1-mRNA-1"/>
    <property type="gene ID" value="maker-unitig_21557-snap-gene-0.1"/>
</dbReference>
<reference evidence="3" key="1">
    <citation type="submission" date="2016-11" db="UniProtKB">
        <authorList>
            <consortium name="WormBaseParasite"/>
        </authorList>
    </citation>
    <scope>IDENTIFICATION</scope>
</reference>
<feature type="compositionally biased region" description="Basic and acidic residues" evidence="1">
    <location>
        <begin position="67"/>
        <end position="79"/>
    </location>
</feature>
<accession>A0A1I8F5R9</accession>
<evidence type="ECO:0000256" key="1">
    <source>
        <dbReference type="SAM" id="MobiDB-lite"/>
    </source>
</evidence>
<feature type="compositionally biased region" description="Low complexity" evidence="1">
    <location>
        <begin position="104"/>
        <end position="120"/>
    </location>
</feature>
<feature type="compositionally biased region" description="Pro residues" evidence="1">
    <location>
        <begin position="93"/>
        <end position="103"/>
    </location>
</feature>
<dbReference type="AlphaFoldDB" id="A0A1I8F5R9"/>
<evidence type="ECO:0000313" key="2">
    <source>
        <dbReference type="Proteomes" id="UP000095280"/>
    </source>
</evidence>